<proteinExistence type="predicted"/>
<reference evidence="2 3" key="1">
    <citation type="submission" date="2019-08" db="EMBL/GenBank/DDBJ databases">
        <title>Gluconobacter frateurii HD924 genome.</title>
        <authorList>
            <person name="Liu Y."/>
            <person name="Zhang P."/>
        </authorList>
    </citation>
    <scope>NUCLEOTIDE SEQUENCE [LARGE SCALE GENOMIC DNA]</scope>
    <source>
        <strain evidence="2 3">HD924</strain>
    </source>
</reference>
<name>A0AAP9ET22_GLUTH</name>
<dbReference type="KEGG" id="gti:FXF46_14255"/>
<dbReference type="EMBL" id="CP043043">
    <property type="protein sequence ID" value="QEH97281.1"/>
    <property type="molecule type" value="Genomic_DNA"/>
</dbReference>
<protein>
    <submittedName>
        <fullName evidence="2">Uncharacterized protein</fullName>
    </submittedName>
</protein>
<accession>A0AAP9ET22</accession>
<feature type="compositionally biased region" description="Low complexity" evidence="1">
    <location>
        <begin position="79"/>
        <end position="125"/>
    </location>
</feature>
<sequence>MSIEAYQIGVSFVADATKVSGPIGEMLRGMDRILECQKDVNMGFVSMVSSLGGARRLAGGLASDLERAAKAARDIASASGRFRPASSSGGASSGSDRTSSTRTSSRPSPAEMAAAATAATQQTNARGQLLLPAPDLRLAYDPSANMRTSTAGIPGNGILGGPGITVGAPYGPLPPSRPQRGLTLVSGSGSGGGGIANPPSNGFEMPFDPIPVGPVSIPRNTSLGKAATIAGNVTRAVGPYAAFAGIYGGAHGIHAMFRQGEDVGDTAAMMAHAYGPNGRLWSDEQIRRAQDLALNSVRTVPGASYAGTLEMAARASGITADANEALALTPTLARAGQVFAMRGAGPNAIQQVEAAIQSGEISGLNGKNGELDVNKLNTFIDKLSQTAFAMQGTFDLPKYLTGLRQYGVGASGSDMDFLTARLPSIMRVMQESRAGTALSSLDQLMLSPAPNTRNARYAKEQARIGLRDAKGNVTNRDELIRDPAQWYYDTLVPALSSHGFTDRGSIITELSNIFSRSTVQRLGASLSADTALYSREYQRNLGQQQQGNAPLMDYLKNAPGAQFASFTESWRAFEAVTSTAMMTPVVKSVQLMTGALQDITSYVQSHPGDVRQFGDDVHLLVSVMTGIAKGIGTVYSYIPAPLRHMIAGGVVGAGVGAVGGSVVPGAGTAVGAAGGFVVGSGLAALSDEKQLAKDVVNNIHVYLDGKQIATHTQKITADQARKESRASNGMYDSWAGAALPGVSGGH</sequence>
<evidence type="ECO:0000313" key="2">
    <source>
        <dbReference type="EMBL" id="QEH97281.1"/>
    </source>
</evidence>
<dbReference type="AlphaFoldDB" id="A0AAP9ET22"/>
<evidence type="ECO:0000313" key="3">
    <source>
        <dbReference type="Proteomes" id="UP000323560"/>
    </source>
</evidence>
<dbReference type="Proteomes" id="UP000323560">
    <property type="component" value="Chromosome"/>
</dbReference>
<dbReference type="RefSeq" id="WP_148620938.1">
    <property type="nucleotide sequence ID" value="NZ_CP043043.1"/>
</dbReference>
<feature type="region of interest" description="Disordered" evidence="1">
    <location>
        <begin position="79"/>
        <end position="126"/>
    </location>
</feature>
<evidence type="ECO:0000256" key="1">
    <source>
        <dbReference type="SAM" id="MobiDB-lite"/>
    </source>
</evidence>
<gene>
    <name evidence="2" type="ORF">FXF46_14255</name>
</gene>
<organism evidence="2 3">
    <name type="scientific">Gluconobacter thailandicus</name>
    <dbReference type="NCBI Taxonomy" id="257438"/>
    <lineage>
        <taxon>Bacteria</taxon>
        <taxon>Pseudomonadati</taxon>
        <taxon>Pseudomonadota</taxon>
        <taxon>Alphaproteobacteria</taxon>
        <taxon>Acetobacterales</taxon>
        <taxon>Acetobacteraceae</taxon>
        <taxon>Gluconobacter</taxon>
    </lineage>
</organism>